<dbReference type="InterPro" id="IPR050383">
    <property type="entry name" value="GlyoxalaseI/FosfomycinResist"/>
</dbReference>
<protein>
    <recommendedName>
        <fullName evidence="1">VOC domain-containing protein</fullName>
    </recommendedName>
</protein>
<evidence type="ECO:0000313" key="2">
    <source>
        <dbReference type="EMBL" id="PNR33729.1"/>
    </source>
</evidence>
<sequence length="131" mass="14361">MGGAQLAYVIVYVQDVNKAADFYSKAFGLQIRPQNKTNSWVEMETGTTTLAFTPAKQREAQLIGGVSSSDEGHHNVEICLDFPDVERAYKHAIDQGASPVAGPEDKVWQQKVCYVKDINGNVVRLGSFVAK</sequence>
<organism evidence="2">
    <name type="scientific">Physcomitrium patens</name>
    <name type="common">Spreading-leaved earth moss</name>
    <name type="synonym">Physcomitrella patens</name>
    <dbReference type="NCBI Taxonomy" id="3218"/>
    <lineage>
        <taxon>Eukaryota</taxon>
        <taxon>Viridiplantae</taxon>
        <taxon>Streptophyta</taxon>
        <taxon>Embryophyta</taxon>
        <taxon>Bryophyta</taxon>
        <taxon>Bryophytina</taxon>
        <taxon>Bryopsida</taxon>
        <taxon>Funariidae</taxon>
        <taxon>Funariales</taxon>
        <taxon>Funariaceae</taxon>
        <taxon>Physcomitrium</taxon>
    </lineage>
</organism>
<dbReference type="RefSeq" id="XP_024403935.1">
    <property type="nucleotide sequence ID" value="XM_024548167.2"/>
</dbReference>
<reference evidence="2 4" key="1">
    <citation type="journal article" date="2008" name="Science">
        <title>The Physcomitrella genome reveals evolutionary insights into the conquest of land by plants.</title>
        <authorList>
            <person name="Rensing S."/>
            <person name="Lang D."/>
            <person name="Zimmer A."/>
            <person name="Terry A."/>
            <person name="Salamov A."/>
            <person name="Shapiro H."/>
            <person name="Nishiyama T."/>
            <person name="Perroud P.-F."/>
            <person name="Lindquist E."/>
            <person name="Kamisugi Y."/>
            <person name="Tanahashi T."/>
            <person name="Sakakibara K."/>
            <person name="Fujita T."/>
            <person name="Oishi K."/>
            <person name="Shin-I T."/>
            <person name="Kuroki Y."/>
            <person name="Toyoda A."/>
            <person name="Suzuki Y."/>
            <person name="Hashimoto A."/>
            <person name="Yamaguchi K."/>
            <person name="Sugano A."/>
            <person name="Kohara Y."/>
            <person name="Fujiyama A."/>
            <person name="Anterola A."/>
            <person name="Aoki S."/>
            <person name="Ashton N."/>
            <person name="Barbazuk W.B."/>
            <person name="Barker E."/>
            <person name="Bennetzen J."/>
            <person name="Bezanilla M."/>
            <person name="Blankenship R."/>
            <person name="Cho S.H."/>
            <person name="Dutcher S."/>
            <person name="Estelle M."/>
            <person name="Fawcett J.A."/>
            <person name="Gundlach H."/>
            <person name="Hanada K."/>
            <person name="Heyl A."/>
            <person name="Hicks K.A."/>
            <person name="Hugh J."/>
            <person name="Lohr M."/>
            <person name="Mayer K."/>
            <person name="Melkozernov A."/>
            <person name="Murata T."/>
            <person name="Nelson D."/>
            <person name="Pils B."/>
            <person name="Prigge M."/>
            <person name="Reiss B."/>
            <person name="Renner T."/>
            <person name="Rombauts S."/>
            <person name="Rushton P."/>
            <person name="Sanderfoot A."/>
            <person name="Schween G."/>
            <person name="Shiu S.-H."/>
            <person name="Stueber K."/>
            <person name="Theodoulou F.L."/>
            <person name="Tu H."/>
            <person name="Van de Peer Y."/>
            <person name="Verrier P.J."/>
            <person name="Waters E."/>
            <person name="Wood A."/>
            <person name="Yang L."/>
            <person name="Cove D."/>
            <person name="Cuming A."/>
            <person name="Hasebe M."/>
            <person name="Lucas S."/>
            <person name="Mishler D.B."/>
            <person name="Reski R."/>
            <person name="Grigoriev I."/>
            <person name="Quatrano R.S."/>
            <person name="Boore J.L."/>
        </authorList>
    </citation>
    <scope>NUCLEOTIDE SEQUENCE [LARGE SCALE GENOMIC DNA]</scope>
    <source>
        <strain evidence="3 4">cv. Gransden 2004</strain>
    </source>
</reference>
<proteinExistence type="predicted"/>
<dbReference type="EnsemblPlants" id="Pp3c19_1590V3.1">
    <property type="protein sequence ID" value="Pp3c19_1590V3.1"/>
    <property type="gene ID" value="Pp3c19_1590"/>
</dbReference>
<dbReference type="EMBL" id="ABEU02000019">
    <property type="protein sequence ID" value="PNR33729.1"/>
    <property type="molecule type" value="Genomic_DNA"/>
</dbReference>
<dbReference type="InterPro" id="IPR004360">
    <property type="entry name" value="Glyas_Fos-R_dOase_dom"/>
</dbReference>
<dbReference type="RefSeq" id="XP_073385162.1">
    <property type="nucleotide sequence ID" value="XM_073529061.1"/>
</dbReference>
<dbReference type="OrthoDB" id="10066542at2759"/>
<dbReference type="InterPro" id="IPR037523">
    <property type="entry name" value="VOC_core"/>
</dbReference>
<dbReference type="PANTHER" id="PTHR21366:SF22">
    <property type="entry name" value="VOC DOMAIN-CONTAINING PROTEIN"/>
    <property type="match status" value="1"/>
</dbReference>
<accession>A0A2K1IWS5</accession>
<dbReference type="PANTHER" id="PTHR21366">
    <property type="entry name" value="GLYOXALASE FAMILY PROTEIN"/>
    <property type="match status" value="1"/>
</dbReference>
<dbReference type="Proteomes" id="UP000006727">
    <property type="component" value="Chromosome 19"/>
</dbReference>
<evidence type="ECO:0000313" key="3">
    <source>
        <dbReference type="EnsemblPlants" id="Pp3c19_1590V3.1"/>
    </source>
</evidence>
<dbReference type="GeneID" id="112296056"/>
<dbReference type="InterPro" id="IPR029068">
    <property type="entry name" value="Glyas_Bleomycin-R_OHBP_Dase"/>
</dbReference>
<evidence type="ECO:0000313" key="4">
    <source>
        <dbReference type="Proteomes" id="UP000006727"/>
    </source>
</evidence>
<evidence type="ECO:0000259" key="1">
    <source>
        <dbReference type="PROSITE" id="PS51819"/>
    </source>
</evidence>
<gene>
    <name evidence="3" type="primary">LOC112296056</name>
    <name evidence="2" type="ORF">PHYPA_023545</name>
</gene>
<dbReference type="EnsemblPlants" id="Pp3c19_1590V3.2">
    <property type="protein sequence ID" value="Pp3c19_1590V3.2"/>
    <property type="gene ID" value="Pp3c19_1590"/>
</dbReference>
<dbReference type="Gramene" id="Pp3c19_1590V3.1">
    <property type="protein sequence ID" value="Pp3c19_1590V3.1"/>
    <property type="gene ID" value="Pp3c19_1590"/>
</dbReference>
<dbReference type="Gramene" id="Pp3c19_1590V3.2">
    <property type="protein sequence ID" value="Pp3c19_1590V3.2"/>
    <property type="gene ID" value="Pp3c19_1590"/>
</dbReference>
<dbReference type="SUPFAM" id="SSF54593">
    <property type="entry name" value="Glyoxalase/Bleomycin resistance protein/Dihydroxybiphenyl dioxygenase"/>
    <property type="match status" value="1"/>
</dbReference>
<name>A0A2K1IWS5_PHYPA</name>
<dbReference type="PROSITE" id="PS51819">
    <property type="entry name" value="VOC"/>
    <property type="match status" value="1"/>
</dbReference>
<reference evidence="2 4" key="2">
    <citation type="journal article" date="2018" name="Plant J.">
        <title>The Physcomitrella patens chromosome-scale assembly reveals moss genome structure and evolution.</title>
        <authorList>
            <person name="Lang D."/>
            <person name="Ullrich K.K."/>
            <person name="Murat F."/>
            <person name="Fuchs J."/>
            <person name="Jenkins J."/>
            <person name="Haas F.B."/>
            <person name="Piednoel M."/>
            <person name="Gundlach H."/>
            <person name="Van Bel M."/>
            <person name="Meyberg R."/>
            <person name="Vives C."/>
            <person name="Morata J."/>
            <person name="Symeonidi A."/>
            <person name="Hiss M."/>
            <person name="Muchero W."/>
            <person name="Kamisugi Y."/>
            <person name="Saleh O."/>
            <person name="Blanc G."/>
            <person name="Decker E.L."/>
            <person name="van Gessel N."/>
            <person name="Grimwood J."/>
            <person name="Hayes R.D."/>
            <person name="Graham S.W."/>
            <person name="Gunter L.E."/>
            <person name="McDaniel S.F."/>
            <person name="Hoernstein S.N.W."/>
            <person name="Larsson A."/>
            <person name="Li F.W."/>
            <person name="Perroud P.F."/>
            <person name="Phillips J."/>
            <person name="Ranjan P."/>
            <person name="Rokshar D.S."/>
            <person name="Rothfels C.J."/>
            <person name="Schneider L."/>
            <person name="Shu S."/>
            <person name="Stevenson D.W."/>
            <person name="Thummler F."/>
            <person name="Tillich M."/>
            <person name="Villarreal Aguilar J.C."/>
            <person name="Widiez T."/>
            <person name="Wong G.K."/>
            <person name="Wymore A."/>
            <person name="Zhang Y."/>
            <person name="Zimmer A.D."/>
            <person name="Quatrano R.S."/>
            <person name="Mayer K.F.X."/>
            <person name="Goodstein D."/>
            <person name="Casacuberta J.M."/>
            <person name="Vandepoele K."/>
            <person name="Reski R."/>
            <person name="Cuming A.C."/>
            <person name="Tuskan G.A."/>
            <person name="Maumus F."/>
            <person name="Salse J."/>
            <person name="Schmutz J."/>
            <person name="Rensing S.A."/>
        </authorList>
    </citation>
    <scope>NUCLEOTIDE SEQUENCE [LARGE SCALE GENOMIC DNA]</scope>
    <source>
        <strain evidence="3 4">cv. Gransden 2004</strain>
    </source>
</reference>
<dbReference type="Gene3D" id="3.10.180.10">
    <property type="entry name" value="2,3-Dihydroxybiphenyl 1,2-Dioxygenase, domain 1"/>
    <property type="match status" value="1"/>
</dbReference>
<reference evidence="3" key="3">
    <citation type="submission" date="2020-12" db="UniProtKB">
        <authorList>
            <consortium name="EnsemblPlants"/>
        </authorList>
    </citation>
    <scope>IDENTIFICATION</scope>
</reference>
<keyword evidence="4" id="KW-1185">Reference proteome</keyword>
<dbReference type="RefSeq" id="XP_073385163.1">
    <property type="nucleotide sequence ID" value="XM_073529062.1"/>
</dbReference>
<dbReference type="AlphaFoldDB" id="A0A2K1IWS5"/>
<feature type="domain" description="VOC" evidence="1">
    <location>
        <begin position="5"/>
        <end position="128"/>
    </location>
</feature>
<dbReference type="Pfam" id="PF00903">
    <property type="entry name" value="Glyoxalase"/>
    <property type="match status" value="1"/>
</dbReference>